<dbReference type="KEGG" id="pseg:D3H65_21870"/>
<proteinExistence type="predicted"/>
<name>A0A3B7MPQ7_9BACT</name>
<sequence length="75" mass="8530">MNFTKNTFYWPLLCLAFSLFILKAAIHRKEANTTTSTEKGEKDRSKELNGGFRQANMPIDQNYPITAASLYNLAI</sequence>
<protein>
    <submittedName>
        <fullName evidence="2">Uncharacterized protein</fullName>
    </submittedName>
</protein>
<dbReference type="Proteomes" id="UP000263900">
    <property type="component" value="Chromosome"/>
</dbReference>
<organism evidence="2 3">
    <name type="scientific">Paraflavitalea soli</name>
    <dbReference type="NCBI Taxonomy" id="2315862"/>
    <lineage>
        <taxon>Bacteria</taxon>
        <taxon>Pseudomonadati</taxon>
        <taxon>Bacteroidota</taxon>
        <taxon>Chitinophagia</taxon>
        <taxon>Chitinophagales</taxon>
        <taxon>Chitinophagaceae</taxon>
        <taxon>Paraflavitalea</taxon>
    </lineage>
</organism>
<evidence type="ECO:0000313" key="3">
    <source>
        <dbReference type="Proteomes" id="UP000263900"/>
    </source>
</evidence>
<dbReference type="RefSeq" id="WP_119052359.1">
    <property type="nucleotide sequence ID" value="NZ_CP032157.1"/>
</dbReference>
<feature type="compositionally biased region" description="Basic and acidic residues" evidence="1">
    <location>
        <begin position="38"/>
        <end position="47"/>
    </location>
</feature>
<dbReference type="AlphaFoldDB" id="A0A3B7MPQ7"/>
<gene>
    <name evidence="2" type="ORF">D3H65_21870</name>
</gene>
<accession>A0A3B7MPQ7</accession>
<reference evidence="2 3" key="1">
    <citation type="submission" date="2018-09" db="EMBL/GenBank/DDBJ databases">
        <title>Genome sequencing of strain 6GH32-13.</title>
        <authorList>
            <person name="Weon H.-Y."/>
            <person name="Heo J."/>
            <person name="Kwon S.-W."/>
        </authorList>
    </citation>
    <scope>NUCLEOTIDE SEQUENCE [LARGE SCALE GENOMIC DNA]</scope>
    <source>
        <strain evidence="2 3">5GH32-13</strain>
    </source>
</reference>
<evidence type="ECO:0000313" key="2">
    <source>
        <dbReference type="EMBL" id="AXY76482.1"/>
    </source>
</evidence>
<feature type="region of interest" description="Disordered" evidence="1">
    <location>
        <begin position="30"/>
        <end position="55"/>
    </location>
</feature>
<keyword evidence="3" id="KW-1185">Reference proteome</keyword>
<dbReference type="EMBL" id="CP032157">
    <property type="protein sequence ID" value="AXY76482.1"/>
    <property type="molecule type" value="Genomic_DNA"/>
</dbReference>
<evidence type="ECO:0000256" key="1">
    <source>
        <dbReference type="SAM" id="MobiDB-lite"/>
    </source>
</evidence>